<dbReference type="Proteomes" id="UP000260828">
    <property type="component" value="Unassembled WGS sequence"/>
</dbReference>
<dbReference type="SMART" id="SM00895">
    <property type="entry name" value="FCD"/>
    <property type="match status" value="1"/>
</dbReference>
<dbReference type="EMBL" id="QVME01000004">
    <property type="protein sequence ID" value="RGE67851.1"/>
    <property type="molecule type" value="Genomic_DNA"/>
</dbReference>
<reference evidence="6" key="3">
    <citation type="journal article" date="2018" name="BMC Genomics">
        <title>Whole genome sequencing and function prediction of 133 gut anaerobes isolated from chicken caecum in pure cultures.</title>
        <authorList>
            <person name="Medvecky M."/>
            <person name="Cejkova D."/>
            <person name="Polansky O."/>
            <person name="Karasova D."/>
            <person name="Kubasova T."/>
            <person name="Cizek A."/>
            <person name="Rychlik I."/>
        </authorList>
    </citation>
    <scope>NUCLEOTIDE SEQUENCE</scope>
    <source>
        <strain evidence="6">An175</strain>
    </source>
</reference>
<reference evidence="9" key="2">
    <citation type="submission" date="2017-04" db="EMBL/GenBank/DDBJ databases">
        <title>Function of individual gut microbiota members based on whole genome sequencing of pure cultures obtained from chicken caecum.</title>
        <authorList>
            <person name="Medvecky M."/>
            <person name="Cejkova D."/>
            <person name="Polansky O."/>
            <person name="Karasova D."/>
            <person name="Kubasova T."/>
            <person name="Cizek A."/>
            <person name="Rychlik I."/>
        </authorList>
    </citation>
    <scope>NUCLEOTIDE SEQUENCE [LARGE SCALE GENOMIC DNA]</scope>
    <source>
        <strain evidence="9">An175</strain>
    </source>
</reference>
<dbReference type="EMBL" id="NFKP01000019">
    <property type="protein sequence ID" value="OUP68365.1"/>
    <property type="molecule type" value="Genomic_DNA"/>
</dbReference>
<dbReference type="InterPro" id="IPR000524">
    <property type="entry name" value="Tscrpt_reg_HTH_GntR"/>
</dbReference>
<keyword evidence="1" id="KW-0805">Transcription regulation</keyword>
<keyword evidence="2" id="KW-0238">DNA-binding</keyword>
<evidence type="ECO:0000313" key="7">
    <source>
        <dbReference type="EMBL" id="RGE67851.1"/>
    </source>
</evidence>
<evidence type="ECO:0000313" key="5">
    <source>
        <dbReference type="EMBL" id="CUP96917.1"/>
    </source>
</evidence>
<feature type="domain" description="HTH gntR-type" evidence="4">
    <location>
        <begin position="5"/>
        <end position="72"/>
    </location>
</feature>
<name>A0A174SLZ5_9FIRM</name>
<evidence type="ECO:0000259" key="4">
    <source>
        <dbReference type="PROSITE" id="PS50949"/>
    </source>
</evidence>
<reference evidence="7 10" key="4">
    <citation type="submission" date="2018-08" db="EMBL/GenBank/DDBJ databases">
        <title>A genome reference for cultivated species of the human gut microbiota.</title>
        <authorList>
            <person name="Zou Y."/>
            <person name="Xue W."/>
            <person name="Luo G."/>
        </authorList>
    </citation>
    <scope>NUCLEOTIDE SEQUENCE [LARGE SCALE GENOMIC DNA]</scope>
    <source>
        <strain evidence="7 10">TF05-12AC</strain>
    </source>
</reference>
<dbReference type="PROSITE" id="PS50949">
    <property type="entry name" value="HTH_GNTR"/>
    <property type="match status" value="1"/>
</dbReference>
<evidence type="ECO:0000313" key="10">
    <source>
        <dbReference type="Proteomes" id="UP000260828"/>
    </source>
</evidence>
<dbReference type="Gene3D" id="1.10.10.10">
    <property type="entry name" value="Winged helix-like DNA-binding domain superfamily/Winged helix DNA-binding domain"/>
    <property type="match status" value="1"/>
</dbReference>
<protein>
    <submittedName>
        <fullName evidence="7">FadR family transcriptional regulator</fullName>
    </submittedName>
    <submittedName>
        <fullName evidence="5">L-lactate utilization operon repressor</fullName>
    </submittedName>
</protein>
<evidence type="ECO:0000313" key="6">
    <source>
        <dbReference type="EMBL" id="OUP68365.1"/>
    </source>
</evidence>
<dbReference type="EMBL" id="CZBE01000019">
    <property type="protein sequence ID" value="CUP96917.1"/>
    <property type="molecule type" value="Genomic_DNA"/>
</dbReference>
<dbReference type="Gene3D" id="1.20.120.530">
    <property type="entry name" value="GntR ligand-binding domain-like"/>
    <property type="match status" value="1"/>
</dbReference>
<evidence type="ECO:0000313" key="8">
    <source>
        <dbReference type="Proteomes" id="UP000095765"/>
    </source>
</evidence>
<evidence type="ECO:0000256" key="2">
    <source>
        <dbReference type="ARBA" id="ARBA00023125"/>
    </source>
</evidence>
<dbReference type="AlphaFoldDB" id="A0A174SLZ5"/>
<dbReference type="SUPFAM" id="SSF46785">
    <property type="entry name" value="Winged helix' DNA-binding domain"/>
    <property type="match status" value="1"/>
</dbReference>
<dbReference type="RefSeq" id="WP_055245582.1">
    <property type="nucleotide sequence ID" value="NZ_CABIWA010000016.1"/>
</dbReference>
<evidence type="ECO:0000256" key="1">
    <source>
        <dbReference type="ARBA" id="ARBA00023015"/>
    </source>
</evidence>
<proteinExistence type="predicted"/>
<dbReference type="PRINTS" id="PR00035">
    <property type="entry name" value="HTHGNTR"/>
</dbReference>
<sequence length="242" mass="27723">MPDTTGSNKFINDQIAELIMECIDEHKKLPTEQELMERFQINRFALRELLNAYAVNGIIVSQQGSGRYAQFPDLGVQIKNIWAPFIKCRPSLLLDFFEIRKCLELSSLPIAMQNLRPDDLLQLRRHTDAMLKNAKAGESFEAYDRDFHCTLFACTGNLFFKQLLTAFWDICEDSIVWPSNNDLVYVAQQHIDILEALACQDEARASELLNRQLVESRNQIALALVKGEQKSPHGRNTYVSVK</sequence>
<organism evidence="5 8">
    <name type="scientific">Anaerotruncus colihominis</name>
    <dbReference type="NCBI Taxonomy" id="169435"/>
    <lineage>
        <taxon>Bacteria</taxon>
        <taxon>Bacillati</taxon>
        <taxon>Bacillota</taxon>
        <taxon>Clostridia</taxon>
        <taxon>Eubacteriales</taxon>
        <taxon>Oscillospiraceae</taxon>
        <taxon>Anaerotruncus</taxon>
    </lineage>
</organism>
<dbReference type="GO" id="GO:0003677">
    <property type="term" value="F:DNA binding"/>
    <property type="evidence" value="ECO:0007669"/>
    <property type="project" value="UniProtKB-KW"/>
</dbReference>
<accession>A0A174SLZ5</accession>
<dbReference type="PANTHER" id="PTHR43537">
    <property type="entry name" value="TRANSCRIPTIONAL REGULATOR, GNTR FAMILY"/>
    <property type="match status" value="1"/>
</dbReference>
<dbReference type="OrthoDB" id="9799482at2"/>
<dbReference type="Pfam" id="PF00392">
    <property type="entry name" value="GntR"/>
    <property type="match status" value="1"/>
</dbReference>
<reference evidence="5 8" key="1">
    <citation type="submission" date="2015-09" db="EMBL/GenBank/DDBJ databases">
        <authorList>
            <consortium name="Pathogen Informatics"/>
        </authorList>
    </citation>
    <scope>NUCLEOTIDE SEQUENCE [LARGE SCALE GENOMIC DNA]</scope>
    <source>
        <strain evidence="5 8">2789STDY5834939</strain>
    </source>
</reference>
<evidence type="ECO:0000313" key="9">
    <source>
        <dbReference type="Proteomes" id="UP000196386"/>
    </source>
</evidence>
<dbReference type="SMART" id="SM00345">
    <property type="entry name" value="HTH_GNTR"/>
    <property type="match status" value="1"/>
</dbReference>
<dbReference type="InterPro" id="IPR008920">
    <property type="entry name" value="TF_FadR/GntR_C"/>
</dbReference>
<dbReference type="Pfam" id="PF07729">
    <property type="entry name" value="FCD"/>
    <property type="match status" value="1"/>
</dbReference>
<keyword evidence="3" id="KW-0804">Transcription</keyword>
<dbReference type="InterPro" id="IPR011711">
    <property type="entry name" value="GntR_C"/>
</dbReference>
<dbReference type="SUPFAM" id="SSF48008">
    <property type="entry name" value="GntR ligand-binding domain-like"/>
    <property type="match status" value="1"/>
</dbReference>
<evidence type="ECO:0000256" key="3">
    <source>
        <dbReference type="ARBA" id="ARBA00023163"/>
    </source>
</evidence>
<dbReference type="Proteomes" id="UP000196386">
    <property type="component" value="Unassembled WGS sequence"/>
</dbReference>
<dbReference type="GO" id="GO:0003700">
    <property type="term" value="F:DNA-binding transcription factor activity"/>
    <property type="evidence" value="ECO:0007669"/>
    <property type="project" value="InterPro"/>
</dbReference>
<dbReference type="PANTHER" id="PTHR43537:SF5">
    <property type="entry name" value="UXU OPERON TRANSCRIPTIONAL REGULATOR"/>
    <property type="match status" value="1"/>
</dbReference>
<gene>
    <name evidence="5" type="primary">lutR_3</name>
    <name evidence="6" type="ORF">B5F11_14110</name>
    <name evidence="7" type="ORF">DXC40_10250</name>
    <name evidence="5" type="ORF">ERS852551_02586</name>
</gene>
<dbReference type="InterPro" id="IPR036388">
    <property type="entry name" value="WH-like_DNA-bd_sf"/>
</dbReference>
<dbReference type="InterPro" id="IPR036390">
    <property type="entry name" value="WH_DNA-bd_sf"/>
</dbReference>
<dbReference type="Proteomes" id="UP000095765">
    <property type="component" value="Unassembled WGS sequence"/>
</dbReference>